<comment type="catalytic activity">
    <reaction evidence="8">
        <text>L-glutamate + H(+) = 4-aminobutanoate + CO2</text>
        <dbReference type="Rhea" id="RHEA:17785"/>
        <dbReference type="ChEBI" id="CHEBI:15378"/>
        <dbReference type="ChEBI" id="CHEBI:16526"/>
        <dbReference type="ChEBI" id="CHEBI:29985"/>
        <dbReference type="ChEBI" id="CHEBI:59888"/>
        <dbReference type="EC" id="4.1.1.15"/>
    </reaction>
</comment>
<dbReference type="GO" id="GO:0030170">
    <property type="term" value="F:pyridoxal phosphate binding"/>
    <property type="evidence" value="ECO:0007669"/>
    <property type="project" value="InterPro"/>
</dbReference>
<dbReference type="GO" id="GO:0005829">
    <property type="term" value="C:cytosol"/>
    <property type="evidence" value="ECO:0007669"/>
    <property type="project" value="TreeGrafter"/>
</dbReference>
<dbReference type="OrthoDB" id="5152799at2759"/>
<dbReference type="PANTHER" id="PTHR43321">
    <property type="entry name" value="GLUTAMATE DECARBOXYLASE"/>
    <property type="match status" value="1"/>
</dbReference>
<dbReference type="Gene3D" id="3.40.640.10">
    <property type="entry name" value="Type I PLP-dependent aspartate aminotransferase-like (Major domain)"/>
    <property type="match status" value="1"/>
</dbReference>
<dbReference type="GO" id="GO:0016740">
    <property type="term" value="F:transferase activity"/>
    <property type="evidence" value="ECO:0007669"/>
    <property type="project" value="UniProtKB-KW"/>
</dbReference>
<dbReference type="EC" id="4.1.1.15" evidence="3 8"/>
<name>A0A136ISZ7_9PEZI</name>
<evidence type="ECO:0000256" key="2">
    <source>
        <dbReference type="ARBA" id="ARBA00009533"/>
    </source>
</evidence>
<dbReference type="InterPro" id="IPR002129">
    <property type="entry name" value="PyrdxlP-dep_de-COase"/>
</dbReference>
<reference evidence="10" key="1">
    <citation type="submission" date="2016-02" db="EMBL/GenBank/DDBJ databases">
        <title>Draft genome sequence of Microdochium bolleyi, a fungal endophyte of beachgrass.</title>
        <authorList>
            <consortium name="DOE Joint Genome Institute"/>
            <person name="David A.S."/>
            <person name="May G."/>
            <person name="Haridas S."/>
            <person name="Lim J."/>
            <person name="Wang M."/>
            <person name="Labutti K."/>
            <person name="Lipzen A."/>
            <person name="Barry K."/>
            <person name="Grigoriev I.V."/>
        </authorList>
    </citation>
    <scope>NUCLEOTIDE SEQUENCE [LARGE SCALE GENOMIC DNA]</scope>
    <source>
        <strain evidence="10">J235TASD1</strain>
    </source>
</reference>
<gene>
    <name evidence="9" type="ORF">Micbo1qcDRAFT_123634</name>
</gene>
<organism evidence="9 10">
    <name type="scientific">Microdochium bolleyi</name>
    <dbReference type="NCBI Taxonomy" id="196109"/>
    <lineage>
        <taxon>Eukaryota</taxon>
        <taxon>Fungi</taxon>
        <taxon>Dikarya</taxon>
        <taxon>Ascomycota</taxon>
        <taxon>Pezizomycotina</taxon>
        <taxon>Sordariomycetes</taxon>
        <taxon>Xylariomycetidae</taxon>
        <taxon>Xylariales</taxon>
        <taxon>Microdochiaceae</taxon>
        <taxon>Microdochium</taxon>
    </lineage>
</organism>
<comment type="similarity">
    <text evidence="2 7">Belongs to the group II decarboxylase family.</text>
</comment>
<keyword evidence="8" id="KW-0210">Decarboxylase</keyword>
<dbReference type="STRING" id="196109.A0A136ISZ7"/>
<evidence type="ECO:0000256" key="6">
    <source>
        <dbReference type="PIRSR" id="PIRSR602129-50"/>
    </source>
</evidence>
<dbReference type="InterPro" id="IPR015424">
    <property type="entry name" value="PyrdxlP-dep_Trfase"/>
</dbReference>
<evidence type="ECO:0000256" key="5">
    <source>
        <dbReference type="ARBA" id="ARBA00023239"/>
    </source>
</evidence>
<keyword evidence="4 6" id="KW-0663">Pyridoxal phosphate</keyword>
<dbReference type="AlphaFoldDB" id="A0A136ISZ7"/>
<evidence type="ECO:0000256" key="1">
    <source>
        <dbReference type="ARBA" id="ARBA00001933"/>
    </source>
</evidence>
<comment type="cofactor">
    <cofactor evidence="1 6 7">
        <name>pyridoxal 5'-phosphate</name>
        <dbReference type="ChEBI" id="CHEBI:597326"/>
    </cofactor>
</comment>
<protein>
    <recommendedName>
        <fullName evidence="3 8">Glutamate decarboxylase</fullName>
        <ecNumber evidence="3 8">4.1.1.15</ecNumber>
    </recommendedName>
</protein>
<dbReference type="GO" id="GO:0006538">
    <property type="term" value="P:L-glutamate catabolic process"/>
    <property type="evidence" value="ECO:0007669"/>
    <property type="project" value="TreeGrafter"/>
</dbReference>
<evidence type="ECO:0000313" key="10">
    <source>
        <dbReference type="Proteomes" id="UP000070501"/>
    </source>
</evidence>
<dbReference type="NCBIfam" id="TIGR01788">
    <property type="entry name" value="Glu-decarb-GAD"/>
    <property type="match status" value="1"/>
</dbReference>
<evidence type="ECO:0000256" key="7">
    <source>
        <dbReference type="RuleBase" id="RU000382"/>
    </source>
</evidence>
<dbReference type="InterPro" id="IPR015421">
    <property type="entry name" value="PyrdxlP-dep_Trfase_major"/>
</dbReference>
<accession>A0A136ISZ7</accession>
<feature type="modified residue" description="N6-(pyridoxal phosphate)lysine" evidence="6">
    <location>
        <position position="252"/>
    </location>
</feature>
<evidence type="ECO:0000256" key="8">
    <source>
        <dbReference type="RuleBase" id="RU361171"/>
    </source>
</evidence>
<evidence type="ECO:0000313" key="9">
    <source>
        <dbReference type="EMBL" id="KXJ88082.1"/>
    </source>
</evidence>
<evidence type="ECO:0000256" key="4">
    <source>
        <dbReference type="ARBA" id="ARBA00022898"/>
    </source>
</evidence>
<dbReference type="InterPro" id="IPR010107">
    <property type="entry name" value="Glutamate_decarboxylase"/>
</dbReference>
<sequence>MLSNPHSSSEIAAHQVRNEVRQDHQPCFNLATFNSTYMEPAAEDLILEGLAKNLVDPRAYPSIMKMERRCVEMISDLFHAPAAFGVGTVGSSEAAMLATLALKARWAEKVKKKKKMSKKTLAGHATTITAAARPNLILSSAAHVCWIKAGLYFDVEIVTVPCSEDRLVLDPRAAVDHVDEGTIGICCILGTTYTGEFDNVKKVNDLLLERGLDVPIHVDAASGGFVAPFTTPETQWDFRLQQVASINVSGHKYGLVYPGIGWLLWRSADYFQKLTFQLSYLGAQQESCTLNFSRSSSHVIAQYYQFIRLGRDGYSQVMQKLMQTARHLTQQLRMLGFVILSKPDAGLPVVAFRLEHAHRLPYDEHMLSAELKRRNWLVPAYAMPGGVERTSMMRVVCRLDLTQLMCDQFIRDLEASLVKLG</sequence>
<dbReference type="EMBL" id="KQ964259">
    <property type="protein sequence ID" value="KXJ88082.1"/>
    <property type="molecule type" value="Genomic_DNA"/>
</dbReference>
<keyword evidence="10" id="KW-1185">Reference proteome</keyword>
<dbReference type="Proteomes" id="UP000070501">
    <property type="component" value="Unassembled WGS sequence"/>
</dbReference>
<dbReference type="GO" id="GO:0004351">
    <property type="term" value="F:glutamate decarboxylase activity"/>
    <property type="evidence" value="ECO:0007669"/>
    <property type="project" value="UniProtKB-EC"/>
</dbReference>
<proteinExistence type="inferred from homology"/>
<dbReference type="SUPFAM" id="SSF53383">
    <property type="entry name" value="PLP-dependent transferases"/>
    <property type="match status" value="1"/>
</dbReference>
<dbReference type="Gene3D" id="3.90.1150.160">
    <property type="match status" value="1"/>
</dbReference>
<dbReference type="PANTHER" id="PTHR43321:SF6">
    <property type="entry name" value="GLUTAMATE DECARBOXYLASE"/>
    <property type="match status" value="1"/>
</dbReference>
<dbReference type="Pfam" id="PF00282">
    <property type="entry name" value="Pyridoxal_deC"/>
    <property type="match status" value="1"/>
</dbReference>
<evidence type="ECO:0000256" key="3">
    <source>
        <dbReference type="ARBA" id="ARBA00012421"/>
    </source>
</evidence>
<dbReference type="InParanoid" id="A0A136ISZ7"/>
<keyword evidence="9" id="KW-0808">Transferase</keyword>
<keyword evidence="5 7" id="KW-0456">Lyase</keyword>